<feature type="non-terminal residue" evidence="1">
    <location>
        <position position="1"/>
    </location>
</feature>
<evidence type="ECO:0000313" key="1">
    <source>
        <dbReference type="EMBL" id="CAN0038597.1"/>
    </source>
</evidence>
<sequence length="215" mass="24448">MLVLPTRPPTCTQEGYDTVQALYPCDHLEAAYLNADYENRLLSKPGLQRLWGPLDRNHRRMHHVSWKLQPLQEERLPPGRVHGPRPSATCPPPHTFEPSPPHLAPRGPALSAELAPSSKNSPRPRVHRRLWLKGSMYQLVSSSQAHDWTPRVTPQLLTCYGRPERLLDLLQPRTTWRHSVSLVKTATAEEGIFVLSLNCLLRSTTALSIRFLFLI</sequence>
<protein>
    <submittedName>
        <fullName evidence="1">Uncharacterized protein</fullName>
    </submittedName>
</protein>
<reference evidence="1" key="1">
    <citation type="submission" date="2023-05" db="EMBL/GenBank/DDBJ databases">
        <authorList>
            <consortium name="ELIXIR-Norway"/>
        </authorList>
    </citation>
    <scope>NUCLEOTIDE SEQUENCE</scope>
</reference>
<reference evidence="1" key="2">
    <citation type="submission" date="2025-03" db="EMBL/GenBank/DDBJ databases">
        <authorList>
            <consortium name="ELIXIR-Norway"/>
            <consortium name="Elixir Norway"/>
        </authorList>
    </citation>
    <scope>NUCLEOTIDE SEQUENCE</scope>
</reference>
<feature type="non-terminal residue" evidence="1">
    <location>
        <position position="215"/>
    </location>
</feature>
<name>A0AC59YWN5_RANTA</name>
<dbReference type="EMBL" id="OX596104">
    <property type="protein sequence ID" value="CAN0038597.1"/>
    <property type="molecule type" value="Genomic_DNA"/>
</dbReference>
<organism evidence="1 2">
    <name type="scientific">Rangifer tarandus platyrhynchus</name>
    <name type="common">Svalbard reindeer</name>
    <dbReference type="NCBI Taxonomy" id="3082113"/>
    <lineage>
        <taxon>Eukaryota</taxon>
        <taxon>Metazoa</taxon>
        <taxon>Chordata</taxon>
        <taxon>Craniata</taxon>
        <taxon>Vertebrata</taxon>
        <taxon>Euteleostomi</taxon>
        <taxon>Mammalia</taxon>
        <taxon>Eutheria</taxon>
        <taxon>Laurasiatheria</taxon>
        <taxon>Artiodactyla</taxon>
        <taxon>Ruminantia</taxon>
        <taxon>Pecora</taxon>
        <taxon>Cervidae</taxon>
        <taxon>Odocoileinae</taxon>
        <taxon>Rangifer</taxon>
    </lineage>
</organism>
<dbReference type="Proteomes" id="UP001162501">
    <property type="component" value="Chromosome 20"/>
</dbReference>
<evidence type="ECO:0000313" key="2">
    <source>
        <dbReference type="Proteomes" id="UP001162501"/>
    </source>
</evidence>
<gene>
    <name evidence="1" type="ORF">MRATA1EN22A_LOCUS11124</name>
</gene>
<proteinExistence type="predicted"/>
<accession>A0AC59YWN5</accession>